<evidence type="ECO:0000313" key="1">
    <source>
        <dbReference type="EMBL" id="KKL24009.1"/>
    </source>
</evidence>
<organism evidence="1">
    <name type="scientific">marine sediment metagenome</name>
    <dbReference type="NCBI Taxonomy" id="412755"/>
    <lineage>
        <taxon>unclassified sequences</taxon>
        <taxon>metagenomes</taxon>
        <taxon>ecological metagenomes</taxon>
    </lineage>
</organism>
<comment type="caution">
    <text evidence="1">The sequence shown here is derived from an EMBL/GenBank/DDBJ whole genome shotgun (WGS) entry which is preliminary data.</text>
</comment>
<proteinExistence type="predicted"/>
<sequence>MINALLSWLGLRRDTLIEAKKALDGARQIIAAQQITIEGHRELNEHLIFINNELIKLSNELTEEDRGVCLSV</sequence>
<gene>
    <name evidence="1" type="ORF">LCGC14_2419640</name>
</gene>
<reference evidence="1" key="1">
    <citation type="journal article" date="2015" name="Nature">
        <title>Complex archaea that bridge the gap between prokaryotes and eukaryotes.</title>
        <authorList>
            <person name="Spang A."/>
            <person name="Saw J.H."/>
            <person name="Jorgensen S.L."/>
            <person name="Zaremba-Niedzwiedzka K."/>
            <person name="Martijn J."/>
            <person name="Lind A.E."/>
            <person name="van Eijk R."/>
            <person name="Schleper C."/>
            <person name="Guy L."/>
            <person name="Ettema T.J."/>
        </authorList>
    </citation>
    <scope>NUCLEOTIDE SEQUENCE</scope>
</reference>
<name>A0A0F9BQ22_9ZZZZ</name>
<dbReference type="AlphaFoldDB" id="A0A0F9BQ22"/>
<evidence type="ECO:0008006" key="2">
    <source>
        <dbReference type="Google" id="ProtNLM"/>
    </source>
</evidence>
<dbReference type="EMBL" id="LAZR01036752">
    <property type="protein sequence ID" value="KKL24009.1"/>
    <property type="molecule type" value="Genomic_DNA"/>
</dbReference>
<protein>
    <recommendedName>
        <fullName evidence="2">PhoU domain-containing protein</fullName>
    </recommendedName>
</protein>
<accession>A0A0F9BQ22</accession>